<gene>
    <name evidence="2" type="ORF">BFJ65_g1306</name>
</gene>
<comment type="caution">
    <text evidence="2">The sequence shown here is derived from an EMBL/GenBank/DDBJ whole genome shotgun (WGS) entry which is preliminary data.</text>
</comment>
<sequence>MEPETVATSFEKDACKTKDNAPKGKTRSSSLLTISSGFTFLAALPGGSNSSSSFRSSSFR</sequence>
<dbReference type="EMBL" id="MRCU01000001">
    <property type="protein sequence ID" value="RKK29382.1"/>
    <property type="molecule type" value="Genomic_DNA"/>
</dbReference>
<evidence type="ECO:0000313" key="2">
    <source>
        <dbReference type="EMBL" id="RKK29382.1"/>
    </source>
</evidence>
<accession>A0A3L6P685</accession>
<proteinExistence type="predicted"/>
<organism evidence="2 3">
    <name type="scientific">Fusarium oxysporum f. sp. cepae</name>
    <dbReference type="NCBI Taxonomy" id="396571"/>
    <lineage>
        <taxon>Eukaryota</taxon>
        <taxon>Fungi</taxon>
        <taxon>Dikarya</taxon>
        <taxon>Ascomycota</taxon>
        <taxon>Pezizomycotina</taxon>
        <taxon>Sordariomycetes</taxon>
        <taxon>Hypocreomycetidae</taxon>
        <taxon>Hypocreales</taxon>
        <taxon>Nectriaceae</taxon>
        <taxon>Fusarium</taxon>
        <taxon>Fusarium oxysporum species complex</taxon>
    </lineage>
</organism>
<reference evidence="2 3" key="1">
    <citation type="journal article" date="2018" name="Sci. Rep.">
        <title>Characterisation of pathogen-specific regions and novel effector candidates in Fusarium oxysporum f. sp. cepae.</title>
        <authorList>
            <person name="Armitage A.D."/>
            <person name="Taylor A."/>
            <person name="Sobczyk M.K."/>
            <person name="Baxter L."/>
            <person name="Greenfield B.P."/>
            <person name="Bates H.J."/>
            <person name="Wilson F."/>
            <person name="Jackson A.C."/>
            <person name="Ott S."/>
            <person name="Harrison R.J."/>
            <person name="Clarkson J.P."/>
        </authorList>
    </citation>
    <scope>NUCLEOTIDE SEQUENCE [LARGE SCALE GENOMIC DNA]</scope>
    <source>
        <strain evidence="2 3">FoC_Fus2</strain>
    </source>
</reference>
<evidence type="ECO:0000256" key="1">
    <source>
        <dbReference type="SAM" id="MobiDB-lite"/>
    </source>
</evidence>
<feature type="region of interest" description="Disordered" evidence="1">
    <location>
        <begin position="1"/>
        <end position="29"/>
    </location>
</feature>
<dbReference type="AlphaFoldDB" id="A0A3L6P685"/>
<feature type="compositionally biased region" description="Basic and acidic residues" evidence="1">
    <location>
        <begin position="10"/>
        <end position="22"/>
    </location>
</feature>
<dbReference type="Proteomes" id="UP000270866">
    <property type="component" value="Chromosome 1"/>
</dbReference>
<evidence type="ECO:0000313" key="3">
    <source>
        <dbReference type="Proteomes" id="UP000270866"/>
    </source>
</evidence>
<protein>
    <submittedName>
        <fullName evidence="2">Uncharacterized protein</fullName>
    </submittedName>
</protein>
<name>A0A3L6P685_FUSOX</name>